<dbReference type="PANTHER" id="PTHR10209:SF881">
    <property type="entry name" value="FI07970P-RELATED"/>
    <property type="match status" value="1"/>
</dbReference>
<dbReference type="AlphaFoldDB" id="A0A336LBN4"/>
<evidence type="ECO:0000256" key="6">
    <source>
        <dbReference type="SAM" id="MobiDB-lite"/>
    </source>
</evidence>
<evidence type="ECO:0000313" key="8">
    <source>
        <dbReference type="EMBL" id="SSX14123.1"/>
    </source>
</evidence>
<dbReference type="InterPro" id="IPR026992">
    <property type="entry name" value="DIOX_N"/>
</dbReference>
<feature type="region of interest" description="Disordered" evidence="6">
    <location>
        <begin position="345"/>
        <end position="372"/>
    </location>
</feature>
<dbReference type="EMBL" id="UFQS01002475">
    <property type="protein sequence ID" value="SSX14123.1"/>
    <property type="molecule type" value="Genomic_DNA"/>
</dbReference>
<protein>
    <submittedName>
        <fullName evidence="8">CSON006591 protein</fullName>
    </submittedName>
</protein>
<dbReference type="Pfam" id="PF14226">
    <property type="entry name" value="DIOX_N"/>
    <property type="match status" value="1"/>
</dbReference>
<dbReference type="VEuPathDB" id="VectorBase:CSON006591"/>
<dbReference type="GO" id="GO:0046872">
    <property type="term" value="F:metal ion binding"/>
    <property type="evidence" value="ECO:0007669"/>
    <property type="project" value="UniProtKB-KW"/>
</dbReference>
<keyword evidence="2 5" id="KW-0479">Metal-binding</keyword>
<comment type="similarity">
    <text evidence="1 5">Belongs to the iron/ascorbate-dependent oxidoreductase family.</text>
</comment>
<dbReference type="EMBL" id="UFQT01002475">
    <property type="protein sequence ID" value="SSX33539.1"/>
    <property type="molecule type" value="Genomic_DNA"/>
</dbReference>
<dbReference type="InterPro" id="IPR005123">
    <property type="entry name" value="Oxoglu/Fe-dep_dioxygenase_dom"/>
</dbReference>
<evidence type="ECO:0000256" key="1">
    <source>
        <dbReference type="ARBA" id="ARBA00008056"/>
    </source>
</evidence>
<proteinExistence type="inferred from homology"/>
<evidence type="ECO:0000256" key="5">
    <source>
        <dbReference type="RuleBase" id="RU003682"/>
    </source>
</evidence>
<reference evidence="8" key="1">
    <citation type="submission" date="2018-04" db="EMBL/GenBank/DDBJ databases">
        <authorList>
            <person name="Go L.Y."/>
            <person name="Mitchell J.A."/>
        </authorList>
    </citation>
    <scope>NUCLEOTIDE SEQUENCE</scope>
    <source>
        <tissue evidence="8">Whole organism</tissue>
    </source>
</reference>
<keyword evidence="4 5" id="KW-0408">Iron</keyword>
<name>A0A336LBN4_CULSO</name>
<dbReference type="GO" id="GO:0016491">
    <property type="term" value="F:oxidoreductase activity"/>
    <property type="evidence" value="ECO:0007669"/>
    <property type="project" value="UniProtKB-KW"/>
</dbReference>
<dbReference type="Pfam" id="PF03171">
    <property type="entry name" value="2OG-FeII_Oxy"/>
    <property type="match status" value="1"/>
</dbReference>
<dbReference type="SUPFAM" id="SSF51197">
    <property type="entry name" value="Clavaminate synthase-like"/>
    <property type="match status" value="1"/>
</dbReference>
<sequence>MINTKAQEEKKVETLLTKAQVNIIDLAHCGTEDIPHKSVLNKVAQQLQKALSEKGFALLVNHGIQEEKLKYAYELLDEFCKLPDDIKELYLRNGSKNQGYVKPNQEKFGKSGELRHAFNICAFADNGLDLPEDPVPGFQEHMADLAKEFKKLAKFILQAMAVALNLPHGFFTESHQHMLGGENQNCTTFRLLYYPPLVEDDGKCELVKGSSTYSYQRCALDRLDIRLPDDETDNEELLNQNVTRCGPHCDYGTFTLLAQDSEGGLEVKLPGSEKWQRVGHLPGAILINTGELLSLWTHDKFPALPHRVIIPKQQYIRNRGRHSIAFFCHPDNETNIVPIDEHHTLASQSQHDASSSSTESIEPPSKGRRKSSLKNAKIKFVNLFQNLQCISTRTKEI</sequence>
<feature type="compositionally biased region" description="Low complexity" evidence="6">
    <location>
        <begin position="346"/>
        <end position="364"/>
    </location>
</feature>
<reference evidence="9" key="2">
    <citation type="submission" date="2018-07" db="EMBL/GenBank/DDBJ databases">
        <authorList>
            <person name="Quirk P.G."/>
            <person name="Krulwich T.A."/>
        </authorList>
    </citation>
    <scope>NUCLEOTIDE SEQUENCE</scope>
</reference>
<gene>
    <name evidence="8" type="primary">CSON006591</name>
</gene>
<dbReference type="PANTHER" id="PTHR10209">
    <property type="entry name" value="OXIDOREDUCTASE, 2OG-FE II OXYGENASE FAMILY PROTEIN"/>
    <property type="match status" value="1"/>
</dbReference>
<organism evidence="8">
    <name type="scientific">Culicoides sonorensis</name>
    <name type="common">Biting midge</name>
    <dbReference type="NCBI Taxonomy" id="179676"/>
    <lineage>
        <taxon>Eukaryota</taxon>
        <taxon>Metazoa</taxon>
        <taxon>Ecdysozoa</taxon>
        <taxon>Arthropoda</taxon>
        <taxon>Hexapoda</taxon>
        <taxon>Insecta</taxon>
        <taxon>Pterygota</taxon>
        <taxon>Neoptera</taxon>
        <taxon>Endopterygota</taxon>
        <taxon>Diptera</taxon>
        <taxon>Nematocera</taxon>
        <taxon>Chironomoidea</taxon>
        <taxon>Ceratopogonidae</taxon>
        <taxon>Ceratopogoninae</taxon>
        <taxon>Culicoides</taxon>
        <taxon>Monoculicoides</taxon>
    </lineage>
</organism>
<evidence type="ECO:0000259" key="7">
    <source>
        <dbReference type="PROSITE" id="PS51471"/>
    </source>
</evidence>
<evidence type="ECO:0000256" key="2">
    <source>
        <dbReference type="ARBA" id="ARBA00022723"/>
    </source>
</evidence>
<dbReference type="InterPro" id="IPR044861">
    <property type="entry name" value="IPNS-like_FE2OG_OXY"/>
</dbReference>
<evidence type="ECO:0000313" key="9">
    <source>
        <dbReference type="EMBL" id="SSX33539.1"/>
    </source>
</evidence>
<evidence type="ECO:0000256" key="4">
    <source>
        <dbReference type="ARBA" id="ARBA00023004"/>
    </source>
</evidence>
<dbReference type="InterPro" id="IPR027443">
    <property type="entry name" value="IPNS-like_sf"/>
</dbReference>
<keyword evidence="3 5" id="KW-0560">Oxidoreductase</keyword>
<dbReference type="PROSITE" id="PS51471">
    <property type="entry name" value="FE2OG_OXY"/>
    <property type="match status" value="1"/>
</dbReference>
<dbReference type="Gene3D" id="2.60.120.330">
    <property type="entry name" value="B-lactam Antibiotic, Isopenicillin N Synthase, Chain"/>
    <property type="match status" value="1"/>
</dbReference>
<evidence type="ECO:0000256" key="3">
    <source>
        <dbReference type="ARBA" id="ARBA00023002"/>
    </source>
</evidence>
<feature type="domain" description="Fe2OG dioxygenase" evidence="7">
    <location>
        <begin position="218"/>
        <end position="330"/>
    </location>
</feature>
<accession>A0A336LBN4</accession>